<dbReference type="EC" id="2.8.1.7" evidence="3 8"/>
<dbReference type="InterPro" id="IPR015421">
    <property type="entry name" value="PyrdxlP-dep_Trfase_major"/>
</dbReference>
<dbReference type="PROSITE" id="PS00595">
    <property type="entry name" value="AA_TRANSFER_CLASS_5"/>
    <property type="match status" value="1"/>
</dbReference>
<dbReference type="Gene3D" id="3.40.640.10">
    <property type="entry name" value="Type I PLP-dependent aspartate aminotransferase-like (Major domain)"/>
    <property type="match status" value="1"/>
</dbReference>
<evidence type="ECO:0000259" key="9">
    <source>
        <dbReference type="Pfam" id="PF00266"/>
    </source>
</evidence>
<dbReference type="EMBL" id="JARRAG010000001">
    <property type="protein sequence ID" value="MDG3002364.1"/>
    <property type="molecule type" value="Genomic_DNA"/>
</dbReference>
<evidence type="ECO:0000256" key="3">
    <source>
        <dbReference type="ARBA" id="ARBA00012239"/>
    </source>
</evidence>
<comment type="function">
    <text evidence="8">Catalyzes the removal of elemental sulfur and selenium atoms from L-cysteine, L-cystine, L-selenocysteine, and L-selenocystine to produce L-alanine.</text>
</comment>
<dbReference type="CDD" id="cd06453">
    <property type="entry name" value="SufS_like"/>
    <property type="match status" value="1"/>
</dbReference>
<evidence type="ECO:0000256" key="5">
    <source>
        <dbReference type="ARBA" id="ARBA00022898"/>
    </source>
</evidence>
<gene>
    <name evidence="10" type="ORF">PZE19_01060</name>
</gene>
<keyword evidence="4 8" id="KW-0808">Transferase</keyword>
<evidence type="ECO:0000256" key="7">
    <source>
        <dbReference type="RuleBase" id="RU004504"/>
    </source>
</evidence>
<evidence type="ECO:0000256" key="8">
    <source>
        <dbReference type="RuleBase" id="RU004506"/>
    </source>
</evidence>
<evidence type="ECO:0000256" key="6">
    <source>
        <dbReference type="ARBA" id="ARBA00050776"/>
    </source>
</evidence>
<accession>A0ABT6F482</accession>
<comment type="cofactor">
    <cofactor evidence="1 7">
        <name>pyridoxal 5'-phosphate</name>
        <dbReference type="ChEBI" id="CHEBI:597326"/>
    </cofactor>
</comment>
<evidence type="ECO:0000313" key="11">
    <source>
        <dbReference type="Proteomes" id="UP001216907"/>
    </source>
</evidence>
<dbReference type="Pfam" id="PF00266">
    <property type="entry name" value="Aminotran_5"/>
    <property type="match status" value="1"/>
</dbReference>
<sequence>MADAVATGRDLELDVERVRADFPPLGEEVRPGVPLRYFDSAATALKPRSVIEAVRACMAEYPANVHRGLHVLSERATEAFENARIKVARHLGVDDPAQVIFTRGTTEAINLAARSWGRHAFRPGDAIVLSELEHHANIVPWQMIARETGAELRYVELTDDLEYDLDSFDRLFDDGRVRMVATTGMSNVTGIRPPVEEIARRARERGARVLIDAAQSLAHERLDVVALDVDFAAFSAHKVFGPTGVGVLYGKREHLEAMEPVLGGGNMVLRVERETAVWNELPDKFEAGTPPIAEVIGLGAAIDYLEALDAEAVARHERALIDHAHEVLGAVEGLRILGPAATAGKGPIVGFTLDGTHPHDLSHLLDRSGIAIRAGHHCAMPLHTRLGIPASARASFALYNTADEIDQLAAALGSIKSLLRRR</sequence>
<reference evidence="10 11" key="1">
    <citation type="submission" date="2023-03" db="EMBL/GenBank/DDBJ databases">
        <title>Paludisphaera mucosa sp. nov. a novel planctomycete from northern fen.</title>
        <authorList>
            <person name="Ivanova A."/>
        </authorList>
    </citation>
    <scope>NUCLEOTIDE SEQUENCE [LARGE SCALE GENOMIC DNA]</scope>
    <source>
        <strain evidence="10 11">Pla2</strain>
    </source>
</reference>
<dbReference type="Gene3D" id="3.90.1150.10">
    <property type="entry name" value="Aspartate Aminotransferase, domain 1"/>
    <property type="match status" value="1"/>
</dbReference>
<dbReference type="InterPro" id="IPR015422">
    <property type="entry name" value="PyrdxlP-dep_Trfase_small"/>
</dbReference>
<dbReference type="InterPro" id="IPR020578">
    <property type="entry name" value="Aminotrans_V_PyrdxlP_BS"/>
</dbReference>
<dbReference type="InterPro" id="IPR000192">
    <property type="entry name" value="Aminotrans_V_dom"/>
</dbReference>
<dbReference type="GO" id="GO:0031071">
    <property type="term" value="F:cysteine desulfurase activity"/>
    <property type="evidence" value="ECO:0007669"/>
    <property type="project" value="UniProtKB-EC"/>
</dbReference>
<evidence type="ECO:0000256" key="4">
    <source>
        <dbReference type="ARBA" id="ARBA00022679"/>
    </source>
</evidence>
<dbReference type="InterPro" id="IPR010970">
    <property type="entry name" value="Cys_dSase_SufS"/>
</dbReference>
<dbReference type="RefSeq" id="WP_277858728.1">
    <property type="nucleotide sequence ID" value="NZ_JARRAG010000001.1"/>
</dbReference>
<comment type="catalytic activity">
    <reaction evidence="6 8">
        <text>(sulfur carrier)-H + L-cysteine = (sulfur carrier)-SH + L-alanine</text>
        <dbReference type="Rhea" id="RHEA:43892"/>
        <dbReference type="Rhea" id="RHEA-COMP:14737"/>
        <dbReference type="Rhea" id="RHEA-COMP:14739"/>
        <dbReference type="ChEBI" id="CHEBI:29917"/>
        <dbReference type="ChEBI" id="CHEBI:35235"/>
        <dbReference type="ChEBI" id="CHEBI:57972"/>
        <dbReference type="ChEBI" id="CHEBI:64428"/>
        <dbReference type="EC" id="2.8.1.7"/>
    </reaction>
</comment>
<dbReference type="SUPFAM" id="SSF53383">
    <property type="entry name" value="PLP-dependent transferases"/>
    <property type="match status" value="1"/>
</dbReference>
<keyword evidence="11" id="KW-1185">Reference proteome</keyword>
<evidence type="ECO:0000256" key="2">
    <source>
        <dbReference type="ARBA" id="ARBA00010447"/>
    </source>
</evidence>
<organism evidence="10 11">
    <name type="scientific">Paludisphaera mucosa</name>
    <dbReference type="NCBI Taxonomy" id="3030827"/>
    <lineage>
        <taxon>Bacteria</taxon>
        <taxon>Pseudomonadati</taxon>
        <taxon>Planctomycetota</taxon>
        <taxon>Planctomycetia</taxon>
        <taxon>Isosphaerales</taxon>
        <taxon>Isosphaeraceae</taxon>
        <taxon>Paludisphaera</taxon>
    </lineage>
</organism>
<keyword evidence="5 8" id="KW-0663">Pyridoxal phosphate</keyword>
<dbReference type="PANTHER" id="PTHR43586:SF8">
    <property type="entry name" value="CYSTEINE DESULFURASE 1, CHLOROPLASTIC"/>
    <property type="match status" value="1"/>
</dbReference>
<dbReference type="PANTHER" id="PTHR43586">
    <property type="entry name" value="CYSTEINE DESULFURASE"/>
    <property type="match status" value="1"/>
</dbReference>
<comment type="caution">
    <text evidence="10">The sequence shown here is derived from an EMBL/GenBank/DDBJ whole genome shotgun (WGS) entry which is preliminary data.</text>
</comment>
<feature type="domain" description="Aminotransferase class V" evidence="9">
    <location>
        <begin position="37"/>
        <end position="408"/>
    </location>
</feature>
<comment type="similarity">
    <text evidence="2 8">Belongs to the class-V pyridoxal-phosphate-dependent aminotransferase family. Csd subfamily.</text>
</comment>
<name>A0ABT6F482_9BACT</name>
<evidence type="ECO:0000256" key="1">
    <source>
        <dbReference type="ARBA" id="ARBA00001933"/>
    </source>
</evidence>
<evidence type="ECO:0000313" key="10">
    <source>
        <dbReference type="EMBL" id="MDG3002364.1"/>
    </source>
</evidence>
<protein>
    <recommendedName>
        <fullName evidence="3 8">Cysteine desulfurase</fullName>
        <ecNumber evidence="3 8">2.8.1.7</ecNumber>
    </recommendedName>
</protein>
<dbReference type="Proteomes" id="UP001216907">
    <property type="component" value="Unassembled WGS sequence"/>
</dbReference>
<dbReference type="InterPro" id="IPR015424">
    <property type="entry name" value="PyrdxlP-dep_Trfase"/>
</dbReference>
<dbReference type="NCBIfam" id="TIGR01979">
    <property type="entry name" value="sufS"/>
    <property type="match status" value="1"/>
</dbReference>
<proteinExistence type="inferred from homology"/>